<keyword evidence="2" id="KW-1185">Reference proteome</keyword>
<protein>
    <submittedName>
        <fullName evidence="1">8830_t:CDS:1</fullName>
    </submittedName>
</protein>
<proteinExistence type="predicted"/>
<organism evidence="1 2">
    <name type="scientific">Gigaspora margarita</name>
    <dbReference type="NCBI Taxonomy" id="4874"/>
    <lineage>
        <taxon>Eukaryota</taxon>
        <taxon>Fungi</taxon>
        <taxon>Fungi incertae sedis</taxon>
        <taxon>Mucoromycota</taxon>
        <taxon>Glomeromycotina</taxon>
        <taxon>Glomeromycetes</taxon>
        <taxon>Diversisporales</taxon>
        <taxon>Gigasporaceae</taxon>
        <taxon>Gigaspora</taxon>
    </lineage>
</organism>
<accession>A0ABN7ULR4</accession>
<comment type="caution">
    <text evidence="1">The sequence shown here is derived from an EMBL/GenBank/DDBJ whole genome shotgun (WGS) entry which is preliminary data.</text>
</comment>
<dbReference type="EMBL" id="CAJVQB010004145">
    <property type="protein sequence ID" value="CAG8628176.1"/>
    <property type="molecule type" value="Genomic_DNA"/>
</dbReference>
<evidence type="ECO:0000313" key="1">
    <source>
        <dbReference type="EMBL" id="CAG8628176.1"/>
    </source>
</evidence>
<name>A0ABN7ULR4_GIGMA</name>
<dbReference type="Proteomes" id="UP000789901">
    <property type="component" value="Unassembled WGS sequence"/>
</dbReference>
<evidence type="ECO:0000313" key="2">
    <source>
        <dbReference type="Proteomes" id="UP000789901"/>
    </source>
</evidence>
<reference evidence="1 2" key="1">
    <citation type="submission" date="2021-06" db="EMBL/GenBank/DDBJ databases">
        <authorList>
            <person name="Kallberg Y."/>
            <person name="Tangrot J."/>
            <person name="Rosling A."/>
        </authorList>
    </citation>
    <scope>NUCLEOTIDE SEQUENCE [LARGE SCALE GENOMIC DNA]</scope>
    <source>
        <strain evidence="1 2">120-4 pot B 10/14</strain>
    </source>
</reference>
<sequence>MDAVQHYVKTTHFMLALIDLRIRGKSLRLNDLDNFIILYLENVYEFEIAAILQTRLIKAKKLKPNLLNYTKDLWNNSKIYR</sequence>
<gene>
    <name evidence="1" type="ORF">GMARGA_LOCUS8189</name>
</gene>